<evidence type="ECO:0000313" key="3">
    <source>
        <dbReference type="Proteomes" id="UP000195105"/>
    </source>
</evidence>
<feature type="region of interest" description="Disordered" evidence="1">
    <location>
        <begin position="42"/>
        <end position="76"/>
    </location>
</feature>
<keyword evidence="3" id="KW-1185">Reference proteome</keyword>
<dbReference type="Proteomes" id="UP000195105">
    <property type="component" value="Unassembled WGS sequence"/>
</dbReference>
<dbReference type="EMBL" id="NGFN01000435">
    <property type="protein sequence ID" value="OUC91842.1"/>
    <property type="molecule type" value="Genomic_DNA"/>
</dbReference>
<gene>
    <name evidence="2" type="ORF">CA983_39015</name>
</gene>
<evidence type="ECO:0000256" key="1">
    <source>
        <dbReference type="SAM" id="MobiDB-lite"/>
    </source>
</evidence>
<sequence>MIQDRTVGQGPTVGQGRTVIQDRTVGQGPTVGQGRTVIQDRTVGQGRVADSDRAADPAAGRAVRMTGPGASARAKR</sequence>
<reference evidence="2 3" key="1">
    <citation type="submission" date="2017-05" db="EMBL/GenBank/DDBJ databases">
        <title>Biotechnological potential of actinobacteria isolated from South African environments.</title>
        <authorList>
            <person name="Le Roes-Hill M."/>
            <person name="Prins A."/>
            <person name="Durrell K.A."/>
        </authorList>
    </citation>
    <scope>NUCLEOTIDE SEQUENCE [LARGE SCALE GENOMIC DNA]</scope>
    <source>
        <strain evidence="2 3">HMC13</strain>
    </source>
</reference>
<name>A0A243RB38_9ACTN</name>
<proteinExistence type="predicted"/>
<dbReference type="AlphaFoldDB" id="A0A243RB38"/>
<comment type="caution">
    <text evidence="2">The sequence shown here is derived from an EMBL/GenBank/DDBJ whole genome shotgun (WGS) entry which is preliminary data.</text>
</comment>
<accession>A0A243RB38</accession>
<evidence type="ECO:0000313" key="2">
    <source>
        <dbReference type="EMBL" id="OUC91842.1"/>
    </source>
</evidence>
<organism evidence="2 3">
    <name type="scientific">Streptomyces swartbergensis</name>
    <dbReference type="NCBI Taxonomy" id="487165"/>
    <lineage>
        <taxon>Bacteria</taxon>
        <taxon>Bacillati</taxon>
        <taxon>Actinomycetota</taxon>
        <taxon>Actinomycetes</taxon>
        <taxon>Kitasatosporales</taxon>
        <taxon>Streptomycetaceae</taxon>
        <taxon>Streptomyces</taxon>
    </lineage>
</organism>
<protein>
    <submittedName>
        <fullName evidence="2">Uncharacterized protein</fullName>
    </submittedName>
</protein>